<keyword evidence="3" id="KW-1185">Reference proteome</keyword>
<dbReference type="GeneID" id="127750525"/>
<dbReference type="RefSeq" id="XP_052128350.1">
    <property type="nucleotide sequence ID" value="XM_052272390.1"/>
</dbReference>
<evidence type="ECO:0000256" key="2">
    <source>
        <dbReference type="SAM" id="MobiDB-lite"/>
    </source>
</evidence>
<name>A0A9C6X3A8_FRAOC</name>
<gene>
    <name evidence="4" type="primary">LOC127750525</name>
</gene>
<dbReference type="OrthoDB" id="434783at2759"/>
<reference evidence="4" key="1">
    <citation type="submission" date="2025-08" db="UniProtKB">
        <authorList>
            <consortium name="RefSeq"/>
        </authorList>
    </citation>
    <scope>IDENTIFICATION</scope>
    <source>
        <tissue evidence="4">Whole organism</tissue>
    </source>
</reference>
<evidence type="ECO:0000313" key="4">
    <source>
        <dbReference type="RefSeq" id="XP_052128350.1"/>
    </source>
</evidence>
<dbReference type="PANTHER" id="PTHR10773:SF19">
    <property type="match status" value="1"/>
</dbReference>
<protein>
    <submittedName>
        <fullName evidence="4">Uncharacterized protein LOC127750525</fullName>
    </submittedName>
</protein>
<dbReference type="KEGG" id="foc:127750525"/>
<accession>A0A9C6X3A8</accession>
<keyword evidence="1" id="KW-0175">Coiled coil</keyword>
<evidence type="ECO:0000256" key="1">
    <source>
        <dbReference type="SAM" id="Coils"/>
    </source>
</evidence>
<feature type="region of interest" description="Disordered" evidence="2">
    <location>
        <begin position="56"/>
        <end position="77"/>
    </location>
</feature>
<dbReference type="Proteomes" id="UP000504606">
    <property type="component" value="Unplaced"/>
</dbReference>
<dbReference type="PANTHER" id="PTHR10773">
    <property type="entry name" value="DNA-DIRECTED RNA POLYMERASES I, II, AND III SUBUNIT RPABC2"/>
    <property type="match status" value="1"/>
</dbReference>
<evidence type="ECO:0000313" key="3">
    <source>
        <dbReference type="Proteomes" id="UP000504606"/>
    </source>
</evidence>
<feature type="coiled-coil region" evidence="1">
    <location>
        <begin position="171"/>
        <end position="198"/>
    </location>
</feature>
<sequence length="309" mass="35637">MHQDGTQVENIFFFIGPKGDEEKVYVCKTMFINTLSVSHGVIDSAYKHLNQGETRLVSPDKRGRHGNKPKRTSEAQKASVREHINLYPRVPSHYCRARSQREYLEWGLSLTKMSKHYLDWCKDTHVPATAIASKRQYITILCKEFNISFFKPKKDQCALCRLIKTCNREERENYKEKYVKHLNNKKLARKELKEAKEAGINDTTIKVCAFDLQKVLPLPKSEVSVFFYKNKLSLFNLSVFDLVRKEGVCHLWHEAVAKRGANEIGSCVLNYVKTSVAKQGCKTVYSFSDSCAGQNKNRFFFLHDDDCSC</sequence>
<organism evidence="3 4">
    <name type="scientific">Frankliniella occidentalis</name>
    <name type="common">Western flower thrips</name>
    <name type="synonym">Euthrips occidentalis</name>
    <dbReference type="NCBI Taxonomy" id="133901"/>
    <lineage>
        <taxon>Eukaryota</taxon>
        <taxon>Metazoa</taxon>
        <taxon>Ecdysozoa</taxon>
        <taxon>Arthropoda</taxon>
        <taxon>Hexapoda</taxon>
        <taxon>Insecta</taxon>
        <taxon>Pterygota</taxon>
        <taxon>Neoptera</taxon>
        <taxon>Paraneoptera</taxon>
        <taxon>Thysanoptera</taxon>
        <taxon>Terebrantia</taxon>
        <taxon>Thripoidea</taxon>
        <taxon>Thripidae</taxon>
        <taxon>Frankliniella</taxon>
    </lineage>
</organism>
<dbReference type="AlphaFoldDB" id="A0A9C6X3A8"/>
<proteinExistence type="predicted"/>